<sequence>MHSLQVINFAFCSKSFQWLNFSLSAFRDPTRRHLFQSRRLLFLCEESSIEAKIRSELFAPLIFACNTYTREQGEHRFTPVLTVSILCTSTSIKQTLGRGVLVTFAGSSVRAQFVCGSRSTSFLLSSFLFSSSFRTTPPLPLARCVSPLHIIDRLYARLPSPCSTHLLPPRPKASSSFPGPRVHRKCCPTARRRPPPQPLLMSQQEIYERQTLASSIFR</sequence>
<keyword evidence="3" id="KW-1185">Reference proteome</keyword>
<proteinExistence type="predicted"/>
<dbReference type="Proteomes" id="UP001378592">
    <property type="component" value="Unassembled WGS sequence"/>
</dbReference>
<feature type="region of interest" description="Disordered" evidence="1">
    <location>
        <begin position="169"/>
        <end position="194"/>
    </location>
</feature>
<reference evidence="2 3" key="1">
    <citation type="submission" date="2024-03" db="EMBL/GenBank/DDBJ databases">
        <title>The genome assembly and annotation of the cricket Gryllus longicercus Weissman &amp; Gray.</title>
        <authorList>
            <person name="Szrajer S."/>
            <person name="Gray D."/>
            <person name="Ylla G."/>
        </authorList>
    </citation>
    <scope>NUCLEOTIDE SEQUENCE [LARGE SCALE GENOMIC DNA]</scope>
    <source>
        <strain evidence="2">DAG 2021-001</strain>
        <tissue evidence="2">Whole body minus gut</tissue>
    </source>
</reference>
<organism evidence="2 3">
    <name type="scientific">Gryllus longicercus</name>
    <dbReference type="NCBI Taxonomy" id="2509291"/>
    <lineage>
        <taxon>Eukaryota</taxon>
        <taxon>Metazoa</taxon>
        <taxon>Ecdysozoa</taxon>
        <taxon>Arthropoda</taxon>
        <taxon>Hexapoda</taxon>
        <taxon>Insecta</taxon>
        <taxon>Pterygota</taxon>
        <taxon>Neoptera</taxon>
        <taxon>Polyneoptera</taxon>
        <taxon>Orthoptera</taxon>
        <taxon>Ensifera</taxon>
        <taxon>Gryllidea</taxon>
        <taxon>Grylloidea</taxon>
        <taxon>Gryllidae</taxon>
        <taxon>Gryllinae</taxon>
        <taxon>Gryllus</taxon>
    </lineage>
</organism>
<dbReference type="AlphaFoldDB" id="A0AAN9Z2L0"/>
<gene>
    <name evidence="2" type="ORF">R5R35_014516</name>
</gene>
<name>A0AAN9Z2L0_9ORTH</name>
<evidence type="ECO:0000256" key="1">
    <source>
        <dbReference type="SAM" id="MobiDB-lite"/>
    </source>
</evidence>
<dbReference type="EMBL" id="JAZDUA010000168">
    <property type="protein sequence ID" value="KAK7865708.1"/>
    <property type="molecule type" value="Genomic_DNA"/>
</dbReference>
<evidence type="ECO:0000313" key="2">
    <source>
        <dbReference type="EMBL" id="KAK7865708.1"/>
    </source>
</evidence>
<evidence type="ECO:0000313" key="3">
    <source>
        <dbReference type="Proteomes" id="UP001378592"/>
    </source>
</evidence>
<comment type="caution">
    <text evidence="2">The sequence shown here is derived from an EMBL/GenBank/DDBJ whole genome shotgun (WGS) entry which is preliminary data.</text>
</comment>
<protein>
    <submittedName>
        <fullName evidence="2">Uncharacterized protein</fullName>
    </submittedName>
</protein>
<accession>A0AAN9Z2L0</accession>
<feature type="compositionally biased region" description="Basic residues" evidence="1">
    <location>
        <begin position="181"/>
        <end position="194"/>
    </location>
</feature>